<evidence type="ECO:0000313" key="4">
    <source>
        <dbReference type="Proteomes" id="UP000553706"/>
    </source>
</evidence>
<proteinExistence type="inferred from homology"/>
<name>A0A840VBT6_9PROT</name>
<evidence type="ECO:0000259" key="2">
    <source>
        <dbReference type="Pfam" id="PF03795"/>
    </source>
</evidence>
<dbReference type="EMBL" id="JACHFJ010000005">
    <property type="protein sequence ID" value="MBB5373233.1"/>
    <property type="molecule type" value="Genomic_DNA"/>
</dbReference>
<accession>A0A840VBT6</accession>
<comment type="caution">
    <text evidence="3">The sequence shown here is derived from an EMBL/GenBank/DDBJ whole genome shotgun (WGS) entry which is preliminary data.</text>
</comment>
<organism evidence="3 4">
    <name type="scientific">Acidocella aromatica</name>
    <dbReference type="NCBI Taxonomy" id="1303579"/>
    <lineage>
        <taxon>Bacteria</taxon>
        <taxon>Pseudomonadati</taxon>
        <taxon>Pseudomonadota</taxon>
        <taxon>Alphaproteobacteria</taxon>
        <taxon>Acetobacterales</taxon>
        <taxon>Acidocellaceae</taxon>
        <taxon>Acidocella</taxon>
    </lineage>
</organism>
<evidence type="ECO:0000256" key="1">
    <source>
        <dbReference type="ARBA" id="ARBA00007689"/>
    </source>
</evidence>
<dbReference type="InterPro" id="IPR011008">
    <property type="entry name" value="Dimeric_a/b-barrel"/>
</dbReference>
<protein>
    <submittedName>
        <fullName evidence="3">Uncharacterized protein YciI</fullName>
    </submittedName>
</protein>
<dbReference type="Pfam" id="PF03795">
    <property type="entry name" value="YCII"/>
    <property type="match status" value="1"/>
</dbReference>
<keyword evidence="4" id="KW-1185">Reference proteome</keyword>
<reference evidence="3 4" key="1">
    <citation type="submission" date="2020-08" db="EMBL/GenBank/DDBJ databases">
        <title>Genomic Encyclopedia of Type Strains, Phase IV (KMG-IV): sequencing the most valuable type-strain genomes for metagenomic binning, comparative biology and taxonomic classification.</title>
        <authorList>
            <person name="Goeker M."/>
        </authorList>
    </citation>
    <scope>NUCLEOTIDE SEQUENCE [LARGE SCALE GENOMIC DNA]</scope>
    <source>
        <strain evidence="3 4">DSM 27026</strain>
    </source>
</reference>
<dbReference type="RefSeq" id="WP_183266246.1">
    <property type="nucleotide sequence ID" value="NZ_JACHFJ010000005.1"/>
</dbReference>
<dbReference type="SUPFAM" id="SSF54909">
    <property type="entry name" value="Dimeric alpha+beta barrel"/>
    <property type="match status" value="1"/>
</dbReference>
<dbReference type="InterPro" id="IPR005545">
    <property type="entry name" value="YCII"/>
</dbReference>
<dbReference type="Gene3D" id="3.30.70.1060">
    <property type="entry name" value="Dimeric alpha+beta barrel"/>
    <property type="match status" value="1"/>
</dbReference>
<comment type="similarity">
    <text evidence="1">Belongs to the YciI family.</text>
</comment>
<evidence type="ECO:0000313" key="3">
    <source>
        <dbReference type="EMBL" id="MBB5373233.1"/>
    </source>
</evidence>
<gene>
    <name evidence="3" type="ORF">HNP71_001492</name>
</gene>
<sequence length="60" mass="6694">MPLFAIYAVDKPDTLAIRLEHYAEHRAYNEEQESAGVRTIFSGPLQTDDGEVMNGSLLIV</sequence>
<dbReference type="Proteomes" id="UP000553706">
    <property type="component" value="Unassembled WGS sequence"/>
</dbReference>
<feature type="domain" description="YCII-related" evidence="2">
    <location>
        <begin position="3"/>
        <end position="60"/>
    </location>
</feature>
<dbReference type="AlphaFoldDB" id="A0A840VBT6"/>